<dbReference type="Proteomes" id="UP001295794">
    <property type="component" value="Unassembled WGS sequence"/>
</dbReference>
<protein>
    <recommendedName>
        <fullName evidence="3">C2H2-type domain-containing protein</fullName>
    </recommendedName>
</protein>
<keyword evidence="1" id="KW-0479">Metal-binding</keyword>
<reference evidence="4" key="1">
    <citation type="submission" date="2023-11" db="EMBL/GenBank/DDBJ databases">
        <authorList>
            <person name="De Vega J J."/>
            <person name="De Vega J J."/>
        </authorList>
    </citation>
    <scope>NUCLEOTIDE SEQUENCE</scope>
</reference>
<dbReference type="GO" id="GO:0008270">
    <property type="term" value="F:zinc ion binding"/>
    <property type="evidence" value="ECO:0007669"/>
    <property type="project" value="UniProtKB-KW"/>
</dbReference>
<organism evidence="4 5">
    <name type="scientific">Mycena citricolor</name>
    <dbReference type="NCBI Taxonomy" id="2018698"/>
    <lineage>
        <taxon>Eukaryota</taxon>
        <taxon>Fungi</taxon>
        <taxon>Dikarya</taxon>
        <taxon>Basidiomycota</taxon>
        <taxon>Agaricomycotina</taxon>
        <taxon>Agaricomycetes</taxon>
        <taxon>Agaricomycetidae</taxon>
        <taxon>Agaricales</taxon>
        <taxon>Marasmiineae</taxon>
        <taxon>Mycenaceae</taxon>
        <taxon>Mycena</taxon>
    </lineage>
</organism>
<sequence>MTPLRSPGSPDTRDNQEDGNSSFRCRACHRVYLRKSCIVRHLHKKHGWMRTFSGEDKYDVIVRQAHSEDDCDRFKRRSSTVTVDWAERARVQKPLYTYTPLPEALRAQRHPKAPKRSKPPVSQKTQLSTFDHPWRYIMPDTASSVSFTVRRDQRASVIIEHPGPRLPPMLSPLDPQKTARTAGHRDAGEGSPGPTTQMHTGLSLPHIAPLLSVGTSKQYESNQHGAQCISTAPHPRLSATVSPHGAVDAGLHALRTRYQHVEYPGPCWSHMDEGAHYSLPLRATAAGWCPSRSSAASPSQPQHGLDAGYVYYGQARHRTQAESSLKYALG</sequence>
<evidence type="ECO:0000256" key="1">
    <source>
        <dbReference type="PROSITE-ProRule" id="PRU00042"/>
    </source>
</evidence>
<accession>A0AAD2H6B4</accession>
<gene>
    <name evidence="4" type="ORF">MYCIT1_LOCUS14224</name>
</gene>
<dbReference type="PROSITE" id="PS50157">
    <property type="entry name" value="ZINC_FINGER_C2H2_2"/>
    <property type="match status" value="1"/>
</dbReference>
<proteinExistence type="predicted"/>
<evidence type="ECO:0000259" key="3">
    <source>
        <dbReference type="PROSITE" id="PS50157"/>
    </source>
</evidence>
<evidence type="ECO:0000313" key="4">
    <source>
        <dbReference type="EMBL" id="CAK5270081.1"/>
    </source>
</evidence>
<feature type="region of interest" description="Disordered" evidence="2">
    <location>
        <begin position="1"/>
        <end position="20"/>
    </location>
</feature>
<evidence type="ECO:0000313" key="5">
    <source>
        <dbReference type="Proteomes" id="UP001295794"/>
    </source>
</evidence>
<keyword evidence="5" id="KW-1185">Reference proteome</keyword>
<feature type="region of interest" description="Disordered" evidence="2">
    <location>
        <begin position="161"/>
        <end position="201"/>
    </location>
</feature>
<evidence type="ECO:0000256" key="2">
    <source>
        <dbReference type="SAM" id="MobiDB-lite"/>
    </source>
</evidence>
<keyword evidence="1" id="KW-0862">Zinc</keyword>
<dbReference type="InterPro" id="IPR013087">
    <property type="entry name" value="Znf_C2H2_type"/>
</dbReference>
<dbReference type="EMBL" id="CAVNYO010000158">
    <property type="protein sequence ID" value="CAK5270081.1"/>
    <property type="molecule type" value="Genomic_DNA"/>
</dbReference>
<dbReference type="AlphaFoldDB" id="A0AAD2H6B4"/>
<dbReference type="PROSITE" id="PS00028">
    <property type="entry name" value="ZINC_FINGER_C2H2_1"/>
    <property type="match status" value="1"/>
</dbReference>
<comment type="caution">
    <text evidence="4">The sequence shown here is derived from an EMBL/GenBank/DDBJ whole genome shotgun (WGS) entry which is preliminary data.</text>
</comment>
<feature type="compositionally biased region" description="Basic residues" evidence="2">
    <location>
        <begin position="107"/>
        <end position="118"/>
    </location>
</feature>
<feature type="domain" description="C2H2-type" evidence="3">
    <location>
        <begin position="23"/>
        <end position="51"/>
    </location>
</feature>
<keyword evidence="1" id="KW-0863">Zinc-finger</keyword>
<feature type="region of interest" description="Disordered" evidence="2">
    <location>
        <begin position="104"/>
        <end position="126"/>
    </location>
</feature>
<name>A0AAD2H6B4_9AGAR</name>